<dbReference type="UniPathway" id="UPA00619">
    <property type="reaction ID" value="UER00676"/>
</dbReference>
<dbReference type="OrthoDB" id="515692at2759"/>
<feature type="domain" description="Metallo-beta-lactamase" evidence="11">
    <location>
        <begin position="87"/>
        <end position="250"/>
    </location>
</feature>
<keyword evidence="6" id="KW-0479">Metal-binding</keyword>
<dbReference type="InterPro" id="IPR001279">
    <property type="entry name" value="Metallo-B-lactamas"/>
</dbReference>
<dbReference type="PANTHER" id="PTHR11935:SF94">
    <property type="entry name" value="TENZING NORGAY, ISOFORM C"/>
    <property type="match status" value="1"/>
</dbReference>
<proteinExistence type="inferred from homology"/>
<dbReference type="EMBL" id="CH408080">
    <property type="protein sequence ID" value="EEQ40238.1"/>
    <property type="molecule type" value="Genomic_DNA"/>
</dbReference>
<dbReference type="EC" id="3.1.2.6" evidence="5"/>
<evidence type="ECO:0000256" key="5">
    <source>
        <dbReference type="ARBA" id="ARBA00011917"/>
    </source>
</evidence>
<gene>
    <name evidence="12" type="ORF">CLUG_04366</name>
</gene>
<accession>C4Y838</accession>
<dbReference type="Pfam" id="PF16123">
    <property type="entry name" value="HAGH_C"/>
    <property type="match status" value="1"/>
</dbReference>
<dbReference type="InterPro" id="IPR035680">
    <property type="entry name" value="Clx_II_MBL"/>
</dbReference>
<dbReference type="GO" id="GO:0046872">
    <property type="term" value="F:metal ion binding"/>
    <property type="evidence" value="ECO:0007669"/>
    <property type="project" value="UniProtKB-KW"/>
</dbReference>
<evidence type="ECO:0000256" key="7">
    <source>
        <dbReference type="ARBA" id="ARBA00022801"/>
    </source>
</evidence>
<dbReference type="AlphaFoldDB" id="C4Y838"/>
<keyword evidence="8" id="KW-0862">Zinc</keyword>
<comment type="cofactor">
    <cofactor evidence="2">
        <name>Zn(2+)</name>
        <dbReference type="ChEBI" id="CHEBI:29105"/>
    </cofactor>
</comment>
<comment type="catalytic activity">
    <reaction evidence="1">
        <text>an S-(2-hydroxyacyl)glutathione + H2O = a 2-hydroxy carboxylate + glutathione + H(+)</text>
        <dbReference type="Rhea" id="RHEA:21864"/>
        <dbReference type="ChEBI" id="CHEBI:15377"/>
        <dbReference type="ChEBI" id="CHEBI:15378"/>
        <dbReference type="ChEBI" id="CHEBI:57925"/>
        <dbReference type="ChEBI" id="CHEBI:58896"/>
        <dbReference type="ChEBI" id="CHEBI:71261"/>
        <dbReference type="EC" id="3.1.2.6"/>
    </reaction>
</comment>
<evidence type="ECO:0000313" key="13">
    <source>
        <dbReference type="Proteomes" id="UP000007703"/>
    </source>
</evidence>
<evidence type="ECO:0000256" key="6">
    <source>
        <dbReference type="ARBA" id="ARBA00022723"/>
    </source>
</evidence>
<organism evidence="12 13">
    <name type="scientific">Clavispora lusitaniae (strain ATCC 42720)</name>
    <name type="common">Yeast</name>
    <name type="synonym">Candida lusitaniae</name>
    <dbReference type="NCBI Taxonomy" id="306902"/>
    <lineage>
        <taxon>Eukaryota</taxon>
        <taxon>Fungi</taxon>
        <taxon>Dikarya</taxon>
        <taxon>Ascomycota</taxon>
        <taxon>Saccharomycotina</taxon>
        <taxon>Pichiomycetes</taxon>
        <taxon>Metschnikowiaceae</taxon>
        <taxon>Clavispora</taxon>
    </lineage>
</organism>
<dbReference type="GO" id="GO:0004416">
    <property type="term" value="F:hydroxyacylglutathione hydrolase activity"/>
    <property type="evidence" value="ECO:0007669"/>
    <property type="project" value="UniProtKB-EC"/>
</dbReference>
<dbReference type="SMART" id="SM00849">
    <property type="entry name" value="Lactamase_B"/>
    <property type="match status" value="1"/>
</dbReference>
<comment type="pathway">
    <text evidence="3">Secondary metabolite metabolism; methylglyoxal degradation; (R)-lactate from methylglyoxal: step 2/2.</text>
</comment>
<feature type="compositionally biased region" description="Polar residues" evidence="10">
    <location>
        <begin position="12"/>
        <end position="25"/>
    </location>
</feature>
<evidence type="ECO:0000256" key="1">
    <source>
        <dbReference type="ARBA" id="ARBA00001623"/>
    </source>
</evidence>
<evidence type="ECO:0000313" key="12">
    <source>
        <dbReference type="EMBL" id="EEQ40238.1"/>
    </source>
</evidence>
<evidence type="ECO:0000256" key="9">
    <source>
        <dbReference type="ARBA" id="ARBA00031044"/>
    </source>
</evidence>
<dbReference type="OMA" id="NYIWLLQ"/>
<name>C4Y838_CLAL4</name>
<dbReference type="FunCoup" id="C4Y838">
    <property type="interactions" value="480"/>
</dbReference>
<dbReference type="Gene3D" id="3.60.15.10">
    <property type="entry name" value="Ribonuclease Z/Hydroxyacylglutathione hydrolase-like"/>
    <property type="match status" value="1"/>
</dbReference>
<evidence type="ECO:0000256" key="3">
    <source>
        <dbReference type="ARBA" id="ARBA00004963"/>
    </source>
</evidence>
<sequence>MNRKETTRKEISNTNNGNHDGKTPSNHAIIYRPSYFLHIVFSNCSTLDSCTHHYLLHMLSRILFRPATARTRKMHISAIPSSWGDSNNYAYLLIDEPSRHAWLIDPAFPEDVQKYLASAQESFELKAIVNTHHHWDHAGGNGFFHKKYPDLPIIAGTGSELVTYTPLHEEVIDLGDNISVTALHTPCHTQDSICYYAHDANTGEKAVFTGDTLFTSGCGRFFEGWPEQMNASLNKVLAALPHETVVYSGHEYTRSNVRFSKKVLQNSALDRLEKYASENEFTTGKFTIGDELEFNPFMRLSDPQVLKATGKSDPVEVMAKLREMKNKG</sequence>
<evidence type="ECO:0000259" key="11">
    <source>
        <dbReference type="SMART" id="SM00849"/>
    </source>
</evidence>
<evidence type="ECO:0000256" key="2">
    <source>
        <dbReference type="ARBA" id="ARBA00001947"/>
    </source>
</evidence>
<dbReference type="PANTHER" id="PTHR11935">
    <property type="entry name" value="BETA LACTAMASE DOMAIN"/>
    <property type="match status" value="1"/>
</dbReference>
<feature type="compositionally biased region" description="Basic and acidic residues" evidence="10">
    <location>
        <begin position="1"/>
        <end position="11"/>
    </location>
</feature>
<feature type="region of interest" description="Disordered" evidence="10">
    <location>
        <begin position="1"/>
        <end position="25"/>
    </location>
</feature>
<reference evidence="12 13" key="1">
    <citation type="journal article" date="2009" name="Nature">
        <title>Evolution of pathogenicity and sexual reproduction in eight Candida genomes.</title>
        <authorList>
            <person name="Butler G."/>
            <person name="Rasmussen M.D."/>
            <person name="Lin M.F."/>
            <person name="Santos M.A."/>
            <person name="Sakthikumar S."/>
            <person name="Munro C.A."/>
            <person name="Rheinbay E."/>
            <person name="Grabherr M."/>
            <person name="Forche A."/>
            <person name="Reedy J.L."/>
            <person name="Agrafioti I."/>
            <person name="Arnaud M.B."/>
            <person name="Bates S."/>
            <person name="Brown A.J."/>
            <person name="Brunke S."/>
            <person name="Costanzo M.C."/>
            <person name="Fitzpatrick D.A."/>
            <person name="de Groot P.W."/>
            <person name="Harris D."/>
            <person name="Hoyer L.L."/>
            <person name="Hube B."/>
            <person name="Klis F.M."/>
            <person name="Kodira C."/>
            <person name="Lennard N."/>
            <person name="Logue M.E."/>
            <person name="Martin R."/>
            <person name="Neiman A.M."/>
            <person name="Nikolaou E."/>
            <person name="Quail M.A."/>
            <person name="Quinn J."/>
            <person name="Santos M.C."/>
            <person name="Schmitzberger F.F."/>
            <person name="Sherlock G."/>
            <person name="Shah P."/>
            <person name="Silverstein K.A."/>
            <person name="Skrzypek M.S."/>
            <person name="Soll D."/>
            <person name="Staggs R."/>
            <person name="Stansfield I."/>
            <person name="Stumpf M.P."/>
            <person name="Sudbery P.E."/>
            <person name="Srikantha T."/>
            <person name="Zeng Q."/>
            <person name="Berman J."/>
            <person name="Berriman M."/>
            <person name="Heitman J."/>
            <person name="Gow N.A."/>
            <person name="Lorenz M.C."/>
            <person name="Birren B.W."/>
            <person name="Kellis M."/>
            <person name="Cuomo C.A."/>
        </authorList>
    </citation>
    <scope>NUCLEOTIDE SEQUENCE [LARGE SCALE GENOMIC DNA]</scope>
    <source>
        <strain evidence="12 13">ATCC 42720</strain>
    </source>
</reference>
<evidence type="ECO:0000256" key="10">
    <source>
        <dbReference type="SAM" id="MobiDB-lite"/>
    </source>
</evidence>
<dbReference type="Proteomes" id="UP000007703">
    <property type="component" value="Unassembled WGS sequence"/>
</dbReference>
<keyword evidence="7" id="KW-0378">Hydrolase</keyword>
<evidence type="ECO:0000256" key="4">
    <source>
        <dbReference type="ARBA" id="ARBA00006759"/>
    </source>
</evidence>
<comment type="similarity">
    <text evidence="4">Belongs to the metallo-beta-lactamase superfamily. Glyoxalase II family.</text>
</comment>
<dbReference type="VEuPathDB" id="FungiDB:CLUG_04366"/>
<dbReference type="InParanoid" id="C4Y838"/>
<dbReference type="HOGENOM" id="CLU_030571_4_0_1"/>
<dbReference type="InterPro" id="IPR032282">
    <property type="entry name" value="HAGH_C"/>
</dbReference>
<dbReference type="KEGG" id="clu:CLUG_04366"/>
<protein>
    <recommendedName>
        <fullName evidence="5">hydroxyacylglutathione hydrolase</fullName>
        <ecNumber evidence="5">3.1.2.6</ecNumber>
    </recommendedName>
    <alternativeName>
        <fullName evidence="9">Glyoxalase II</fullName>
    </alternativeName>
</protein>
<evidence type="ECO:0000256" key="8">
    <source>
        <dbReference type="ARBA" id="ARBA00022833"/>
    </source>
</evidence>
<dbReference type="InterPro" id="IPR036866">
    <property type="entry name" value="RibonucZ/Hydroxyglut_hydro"/>
</dbReference>
<dbReference type="Pfam" id="PF00753">
    <property type="entry name" value="Lactamase_B"/>
    <property type="match status" value="1"/>
</dbReference>
<dbReference type="CDD" id="cd07723">
    <property type="entry name" value="hydroxyacylglutathione_hydrolase_MBL-fold"/>
    <property type="match status" value="1"/>
</dbReference>
<dbReference type="SUPFAM" id="SSF56281">
    <property type="entry name" value="Metallo-hydrolase/oxidoreductase"/>
    <property type="match status" value="1"/>
</dbReference>
<dbReference type="GeneID" id="8495776"/>
<dbReference type="STRING" id="306902.C4Y838"/>